<dbReference type="Proteomes" id="UP000251960">
    <property type="component" value="Chromosome 1"/>
</dbReference>
<name>A0A317Y9I3_MAIZE</name>
<comment type="caution">
    <text evidence="1">The sequence shown here is derived from an EMBL/GenBank/DDBJ whole genome shotgun (WGS) entry which is preliminary data.</text>
</comment>
<dbReference type="AlphaFoldDB" id="A0A317Y9I3"/>
<proteinExistence type="predicted"/>
<evidence type="ECO:0000313" key="1">
    <source>
        <dbReference type="EMBL" id="PWZ55289.1"/>
    </source>
</evidence>
<protein>
    <submittedName>
        <fullName evidence="1">Uncharacterized protein</fullName>
    </submittedName>
</protein>
<gene>
    <name evidence="1" type="ORF">Zm00014a_030400</name>
</gene>
<accession>A0A317Y9I3</accession>
<organism evidence="1">
    <name type="scientific">Zea mays</name>
    <name type="common">Maize</name>
    <dbReference type="NCBI Taxonomy" id="4577"/>
    <lineage>
        <taxon>Eukaryota</taxon>
        <taxon>Viridiplantae</taxon>
        <taxon>Streptophyta</taxon>
        <taxon>Embryophyta</taxon>
        <taxon>Tracheophyta</taxon>
        <taxon>Spermatophyta</taxon>
        <taxon>Magnoliopsida</taxon>
        <taxon>Liliopsida</taxon>
        <taxon>Poales</taxon>
        <taxon>Poaceae</taxon>
        <taxon>PACMAD clade</taxon>
        <taxon>Panicoideae</taxon>
        <taxon>Andropogonodae</taxon>
        <taxon>Andropogoneae</taxon>
        <taxon>Tripsacinae</taxon>
        <taxon>Zea</taxon>
    </lineage>
</organism>
<dbReference type="EMBL" id="NCVQ01000001">
    <property type="protein sequence ID" value="PWZ55289.1"/>
    <property type="molecule type" value="Genomic_DNA"/>
</dbReference>
<sequence length="19" mass="2060">MLMKLSVHHGHLKAAICLG</sequence>
<reference evidence="1" key="1">
    <citation type="journal article" date="2018" name="Nat. Genet.">
        <title>Extensive intraspecific gene order and gene structural variations between Mo17 and other maize genomes.</title>
        <authorList>
            <person name="Sun S."/>
            <person name="Zhou Y."/>
            <person name="Chen J."/>
            <person name="Shi J."/>
            <person name="Zhao H."/>
            <person name="Zhao H."/>
            <person name="Song W."/>
            <person name="Zhang M."/>
            <person name="Cui Y."/>
            <person name="Dong X."/>
            <person name="Liu H."/>
            <person name="Ma X."/>
            <person name="Jiao Y."/>
            <person name="Wang B."/>
            <person name="Wei X."/>
            <person name="Stein J.C."/>
            <person name="Glaubitz J.C."/>
            <person name="Lu F."/>
            <person name="Yu G."/>
            <person name="Liang C."/>
            <person name="Fengler K."/>
            <person name="Li B."/>
            <person name="Rafalski A."/>
            <person name="Schnable P.S."/>
            <person name="Ware D.H."/>
            <person name="Buckler E.S."/>
            <person name="Lai J."/>
        </authorList>
    </citation>
    <scope>NUCLEOTIDE SEQUENCE [LARGE SCALE GENOMIC DNA]</scope>
    <source>
        <tissue evidence="1">Seedling</tissue>
    </source>
</reference>